<dbReference type="SUPFAM" id="SSF56112">
    <property type="entry name" value="Protein kinase-like (PK-like)"/>
    <property type="match status" value="1"/>
</dbReference>
<dbReference type="CDD" id="cd06606">
    <property type="entry name" value="STKc_MAPKKK"/>
    <property type="match status" value="1"/>
</dbReference>
<evidence type="ECO:0000256" key="5">
    <source>
        <dbReference type="PROSITE-ProRule" id="PRU10141"/>
    </source>
</evidence>
<feature type="binding site" evidence="5">
    <location>
        <position position="32"/>
    </location>
    <ligand>
        <name>ATP</name>
        <dbReference type="ChEBI" id="CHEBI:30616"/>
    </ligand>
</feature>
<evidence type="ECO:0000256" key="1">
    <source>
        <dbReference type="ARBA" id="ARBA00022679"/>
    </source>
</evidence>
<dbReference type="PANTHER" id="PTHR48011:SF76">
    <property type="entry name" value="MITOGEN-ACTIVATED PROTEIN KINASE KINASE KINASE 15"/>
    <property type="match status" value="1"/>
</dbReference>
<evidence type="ECO:0000259" key="7">
    <source>
        <dbReference type="PROSITE" id="PS50011"/>
    </source>
</evidence>
<dbReference type="GO" id="GO:0004674">
    <property type="term" value="F:protein serine/threonine kinase activity"/>
    <property type="evidence" value="ECO:0007669"/>
    <property type="project" value="UniProtKB-KW"/>
</dbReference>
<dbReference type="InterPro" id="IPR000719">
    <property type="entry name" value="Prot_kinase_dom"/>
</dbReference>
<sequence length="432" mass="48815">MEWTRGPAIGRGATATVHVATDIQSGELFAVKSAELSRSGFLRKEQSFLSKLSSSRIVRYLGFDVTTENDVPMYNLHMEYVPNGTLFDVIRGCGGSLDESLIKLYTLQILQGLDHLHEHGVAHCDVKSRNILIGEEGVKIADLGCSKLAGEVDMSEDSAVLKFSGTPIFMAPEVARGEKQGFEADIWALGCTVIEMATGRGPWPDMDDPVSALYRIGHSDHIPEFPRLFSEKGKDFLSKCLERNWRERWTVKELLGHPFLQVSESRSEQQEKAKTSSPISILDKDLWDSFEDSESHQEQEFEASSLNSAEERIKMLIRGTFSYVPNSPDWSCDEEDWFTVRSNSSEDSQDFTESESAHVEELSFIDDISTFDEELSFDNFVEIVSPFVSERSFVMELQNEMDIQIFLEWASNLSRGYMCERQKVLVEEFGGQ</sequence>
<dbReference type="InterPro" id="IPR008271">
    <property type="entry name" value="Ser/Thr_kinase_AS"/>
</dbReference>
<evidence type="ECO:0000256" key="3">
    <source>
        <dbReference type="ARBA" id="ARBA00022777"/>
    </source>
</evidence>
<proteinExistence type="inferred from homology"/>
<name>A0AA88AUD7_FICCA</name>
<evidence type="ECO:0000256" key="6">
    <source>
        <dbReference type="RuleBase" id="RU000304"/>
    </source>
</evidence>
<comment type="similarity">
    <text evidence="6">Belongs to the protein kinase superfamily.</text>
</comment>
<evidence type="ECO:0000256" key="4">
    <source>
        <dbReference type="ARBA" id="ARBA00022840"/>
    </source>
</evidence>
<evidence type="ECO:0000256" key="2">
    <source>
        <dbReference type="ARBA" id="ARBA00022741"/>
    </source>
</evidence>
<dbReference type="SMART" id="SM00220">
    <property type="entry name" value="S_TKc"/>
    <property type="match status" value="1"/>
</dbReference>
<gene>
    <name evidence="8" type="ORF">TIFTF001_020784</name>
</gene>
<keyword evidence="3" id="KW-0418">Kinase</keyword>
<accession>A0AA88AUD7</accession>
<dbReference type="InterPro" id="IPR017441">
    <property type="entry name" value="Protein_kinase_ATP_BS"/>
</dbReference>
<keyword evidence="4 5" id="KW-0067">ATP-binding</keyword>
<dbReference type="Gene3D" id="1.10.510.10">
    <property type="entry name" value="Transferase(Phosphotransferase) domain 1"/>
    <property type="match status" value="1"/>
</dbReference>
<dbReference type="InterPro" id="IPR052751">
    <property type="entry name" value="Plant_MAPKKK"/>
</dbReference>
<dbReference type="Pfam" id="PF00069">
    <property type="entry name" value="Pkinase"/>
    <property type="match status" value="1"/>
</dbReference>
<dbReference type="Proteomes" id="UP001187192">
    <property type="component" value="Unassembled WGS sequence"/>
</dbReference>
<keyword evidence="2 5" id="KW-0547">Nucleotide-binding</keyword>
<dbReference type="PANTHER" id="PTHR48011">
    <property type="entry name" value="CCR4-NOT TRANSCRIPTIONAL COMPLEX SUBUNIT CAF120-RELATED"/>
    <property type="match status" value="1"/>
</dbReference>
<comment type="caution">
    <text evidence="8">The sequence shown here is derived from an EMBL/GenBank/DDBJ whole genome shotgun (WGS) entry which is preliminary data.</text>
</comment>
<protein>
    <recommendedName>
        <fullName evidence="7">Protein kinase domain-containing protein</fullName>
    </recommendedName>
</protein>
<feature type="domain" description="Protein kinase" evidence="7">
    <location>
        <begin position="3"/>
        <end position="260"/>
    </location>
</feature>
<reference evidence="8" key="1">
    <citation type="submission" date="2023-07" db="EMBL/GenBank/DDBJ databases">
        <title>draft genome sequence of fig (Ficus carica).</title>
        <authorList>
            <person name="Takahashi T."/>
            <person name="Nishimura K."/>
        </authorList>
    </citation>
    <scope>NUCLEOTIDE SEQUENCE</scope>
</reference>
<keyword evidence="6" id="KW-0723">Serine/threonine-protein kinase</keyword>
<keyword evidence="1" id="KW-0808">Transferase</keyword>
<dbReference type="PROSITE" id="PS50011">
    <property type="entry name" value="PROTEIN_KINASE_DOM"/>
    <property type="match status" value="1"/>
</dbReference>
<dbReference type="PROSITE" id="PS00108">
    <property type="entry name" value="PROTEIN_KINASE_ST"/>
    <property type="match status" value="1"/>
</dbReference>
<evidence type="ECO:0000313" key="8">
    <source>
        <dbReference type="EMBL" id="GMN51631.1"/>
    </source>
</evidence>
<dbReference type="PROSITE" id="PS00107">
    <property type="entry name" value="PROTEIN_KINASE_ATP"/>
    <property type="match status" value="1"/>
</dbReference>
<dbReference type="EMBL" id="BTGU01000038">
    <property type="protein sequence ID" value="GMN51631.1"/>
    <property type="molecule type" value="Genomic_DNA"/>
</dbReference>
<dbReference type="InterPro" id="IPR011009">
    <property type="entry name" value="Kinase-like_dom_sf"/>
</dbReference>
<keyword evidence="9" id="KW-1185">Reference proteome</keyword>
<dbReference type="AlphaFoldDB" id="A0AA88AUD7"/>
<organism evidence="8 9">
    <name type="scientific">Ficus carica</name>
    <name type="common">Common fig</name>
    <dbReference type="NCBI Taxonomy" id="3494"/>
    <lineage>
        <taxon>Eukaryota</taxon>
        <taxon>Viridiplantae</taxon>
        <taxon>Streptophyta</taxon>
        <taxon>Embryophyta</taxon>
        <taxon>Tracheophyta</taxon>
        <taxon>Spermatophyta</taxon>
        <taxon>Magnoliopsida</taxon>
        <taxon>eudicotyledons</taxon>
        <taxon>Gunneridae</taxon>
        <taxon>Pentapetalae</taxon>
        <taxon>rosids</taxon>
        <taxon>fabids</taxon>
        <taxon>Rosales</taxon>
        <taxon>Moraceae</taxon>
        <taxon>Ficeae</taxon>
        <taxon>Ficus</taxon>
    </lineage>
</organism>
<evidence type="ECO:0000313" key="9">
    <source>
        <dbReference type="Proteomes" id="UP001187192"/>
    </source>
</evidence>
<dbReference type="GO" id="GO:0007165">
    <property type="term" value="P:signal transduction"/>
    <property type="evidence" value="ECO:0007669"/>
    <property type="project" value="TreeGrafter"/>
</dbReference>
<dbReference type="GO" id="GO:0005524">
    <property type="term" value="F:ATP binding"/>
    <property type="evidence" value="ECO:0007669"/>
    <property type="project" value="UniProtKB-UniRule"/>
</dbReference>